<dbReference type="PANTHER" id="PTHR11690:SF248">
    <property type="entry name" value="PICKPOCKET 17, ISOFORM A"/>
    <property type="match status" value="1"/>
</dbReference>
<keyword evidence="8 12" id="KW-0406">Ion transport</keyword>
<evidence type="ECO:0000256" key="11">
    <source>
        <dbReference type="ARBA" id="ARBA00023303"/>
    </source>
</evidence>
<protein>
    <submittedName>
        <fullName evidence="14">Amiloride-sensitive sodium channel subunit gamma-like</fullName>
    </submittedName>
</protein>
<dbReference type="InterPro" id="IPR001873">
    <property type="entry name" value="ENaC"/>
</dbReference>
<evidence type="ECO:0000256" key="3">
    <source>
        <dbReference type="ARBA" id="ARBA00022448"/>
    </source>
</evidence>
<evidence type="ECO:0000256" key="6">
    <source>
        <dbReference type="ARBA" id="ARBA00022989"/>
    </source>
</evidence>
<keyword evidence="11 12" id="KW-0407">Ion channel</keyword>
<keyword evidence="3 12" id="KW-0813">Transport</keyword>
<sequence length="300" mass="33968">IKKKGLEQLCLSNIDGEDKALSKICDTLVDNFDLDNLYYTKSDLQGLLSPRSLFATCPLNNDYNTTVQNKEDIVNMADAYLSLTEKQRMEISTHVYDILAKCSYESIYCSHKNFTTFWSFLYGNCFTFNTKRGNKSHDMIIRTTGTFSGINLWFGIQVFETNELAENGLKLKLIIHSPYIMPDMENDGIDIKPESSLSIGIDQIDYHRLQEPYSEGCYRDDKNVPGSYSRQQCFQKCAQLLSNETCGCGDPTINLPDGVPPCSIKDAADVCCLDEVKENLVLWCEDLTIVPFLVLITPTR</sequence>
<evidence type="ECO:0000256" key="7">
    <source>
        <dbReference type="ARBA" id="ARBA00023053"/>
    </source>
</evidence>
<comment type="subcellular location">
    <subcellularLocation>
        <location evidence="1">Membrane</location>
        <topology evidence="1">Multi-pass membrane protein</topology>
    </subcellularLocation>
</comment>
<evidence type="ECO:0000256" key="10">
    <source>
        <dbReference type="ARBA" id="ARBA00023201"/>
    </source>
</evidence>
<reference evidence="14" key="1">
    <citation type="submission" date="2025-08" db="UniProtKB">
        <authorList>
            <consortium name="RefSeq"/>
        </authorList>
    </citation>
    <scope>IDENTIFICATION</scope>
    <source>
        <tissue evidence="14">Muscle</tissue>
    </source>
</reference>
<keyword evidence="10 12" id="KW-0739">Sodium transport</keyword>
<dbReference type="Pfam" id="PF00858">
    <property type="entry name" value="ASC"/>
    <property type="match status" value="1"/>
</dbReference>
<evidence type="ECO:0000256" key="1">
    <source>
        <dbReference type="ARBA" id="ARBA00004141"/>
    </source>
</evidence>
<keyword evidence="6" id="KW-1133">Transmembrane helix</keyword>
<dbReference type="Gene3D" id="2.60.470.10">
    <property type="entry name" value="Acid-sensing ion channels like domains"/>
    <property type="match status" value="1"/>
</dbReference>
<organism evidence="13 14">
    <name type="scientific">Limulus polyphemus</name>
    <name type="common">Atlantic horseshoe crab</name>
    <dbReference type="NCBI Taxonomy" id="6850"/>
    <lineage>
        <taxon>Eukaryota</taxon>
        <taxon>Metazoa</taxon>
        <taxon>Ecdysozoa</taxon>
        <taxon>Arthropoda</taxon>
        <taxon>Chelicerata</taxon>
        <taxon>Merostomata</taxon>
        <taxon>Xiphosura</taxon>
        <taxon>Limulidae</taxon>
        <taxon>Limulus</taxon>
    </lineage>
</organism>
<keyword evidence="7" id="KW-0915">Sodium</keyword>
<evidence type="ECO:0000313" key="13">
    <source>
        <dbReference type="Proteomes" id="UP000694941"/>
    </source>
</evidence>
<name>A0ABM1TSS9_LIMPO</name>
<keyword evidence="13" id="KW-1185">Reference proteome</keyword>
<dbReference type="GeneID" id="111089935"/>
<dbReference type="RefSeq" id="XP_022258935.1">
    <property type="nucleotide sequence ID" value="XM_022403227.1"/>
</dbReference>
<evidence type="ECO:0000256" key="4">
    <source>
        <dbReference type="ARBA" id="ARBA00022461"/>
    </source>
</evidence>
<evidence type="ECO:0000256" key="12">
    <source>
        <dbReference type="RuleBase" id="RU000679"/>
    </source>
</evidence>
<dbReference type="PANTHER" id="PTHR11690">
    <property type="entry name" value="AMILORIDE-SENSITIVE SODIUM CHANNEL-RELATED"/>
    <property type="match status" value="1"/>
</dbReference>
<comment type="similarity">
    <text evidence="2 12">Belongs to the amiloride-sensitive sodium channel (TC 1.A.6) family.</text>
</comment>
<dbReference type="Proteomes" id="UP000694941">
    <property type="component" value="Unplaced"/>
</dbReference>
<evidence type="ECO:0000256" key="9">
    <source>
        <dbReference type="ARBA" id="ARBA00023136"/>
    </source>
</evidence>
<accession>A0ABM1TSS9</accession>
<proteinExistence type="inferred from homology"/>
<keyword evidence="4 12" id="KW-0894">Sodium channel</keyword>
<gene>
    <name evidence="14" type="primary">LOC111089935</name>
</gene>
<feature type="non-terminal residue" evidence="14">
    <location>
        <position position="1"/>
    </location>
</feature>
<evidence type="ECO:0000313" key="14">
    <source>
        <dbReference type="RefSeq" id="XP_022258935.1"/>
    </source>
</evidence>
<keyword evidence="9" id="KW-0472">Membrane</keyword>
<evidence type="ECO:0000256" key="2">
    <source>
        <dbReference type="ARBA" id="ARBA00007193"/>
    </source>
</evidence>
<evidence type="ECO:0000256" key="5">
    <source>
        <dbReference type="ARBA" id="ARBA00022692"/>
    </source>
</evidence>
<dbReference type="PRINTS" id="PR01078">
    <property type="entry name" value="AMINACHANNEL"/>
</dbReference>
<evidence type="ECO:0000256" key="8">
    <source>
        <dbReference type="ARBA" id="ARBA00023065"/>
    </source>
</evidence>
<keyword evidence="5 12" id="KW-0812">Transmembrane</keyword>